<reference evidence="3 4" key="1">
    <citation type="journal article" date="2024" name="G3 (Bethesda)">
        <title>Genome assembly of Hibiscus sabdariffa L. provides insights into metabolisms of medicinal natural products.</title>
        <authorList>
            <person name="Kim T."/>
        </authorList>
    </citation>
    <scope>NUCLEOTIDE SEQUENCE [LARGE SCALE GENOMIC DNA]</scope>
    <source>
        <strain evidence="3">TK-2024</strain>
        <tissue evidence="3">Old leaves</tissue>
    </source>
</reference>
<dbReference type="PANTHER" id="PTHR33223:SF6">
    <property type="entry name" value="CCHC-TYPE DOMAIN-CONTAINING PROTEIN"/>
    <property type="match status" value="1"/>
</dbReference>
<evidence type="ECO:0000259" key="2">
    <source>
        <dbReference type="Pfam" id="PF03732"/>
    </source>
</evidence>
<keyword evidence="4" id="KW-1185">Reference proteome</keyword>
<evidence type="ECO:0000313" key="4">
    <source>
        <dbReference type="Proteomes" id="UP001396334"/>
    </source>
</evidence>
<dbReference type="InterPro" id="IPR005162">
    <property type="entry name" value="Retrotrans_gag_dom"/>
</dbReference>
<dbReference type="Pfam" id="PF03732">
    <property type="entry name" value="Retrotrans_gag"/>
    <property type="match status" value="1"/>
</dbReference>
<comment type="caution">
    <text evidence="3">The sequence shown here is derived from an EMBL/GenBank/DDBJ whole genome shotgun (WGS) entry which is preliminary data.</text>
</comment>
<dbReference type="Proteomes" id="UP001396334">
    <property type="component" value="Unassembled WGS sequence"/>
</dbReference>
<gene>
    <name evidence="3" type="ORF">V6N11_082284</name>
</gene>
<sequence length="291" mass="33227">MPQKTIESSSTFTKHPRKHNPYYRGDDEDDDNSSPNGDESEHAGPGSENYASDFRSESISTAPRSSGLSEAAVSNPYINIAPLPIFHGRPEECPVTHLSRFAKVCRANNATSFEMMMRIFPVTLDGEAGLWYDLNIEPFPSLGWEEIKASFVHAYNKTKVKEQMRNELSKMNQGGEECVRSYFLRLQWVLRRWPDHGISDNLLKDIFVDGLREDFQGWVIPRKPESMGEALRLAFAFEQLKSVKVSSRENGAVKEDEREKMTSLCQCSKHHCWKKQLQKTNSLISRYSNAL</sequence>
<feature type="region of interest" description="Disordered" evidence="1">
    <location>
        <begin position="1"/>
        <end position="68"/>
    </location>
</feature>
<proteinExistence type="predicted"/>
<accession>A0ABR2AG34</accession>
<evidence type="ECO:0000256" key="1">
    <source>
        <dbReference type="SAM" id="MobiDB-lite"/>
    </source>
</evidence>
<name>A0ABR2AG34_9ROSI</name>
<organism evidence="3 4">
    <name type="scientific">Hibiscus sabdariffa</name>
    <name type="common">roselle</name>
    <dbReference type="NCBI Taxonomy" id="183260"/>
    <lineage>
        <taxon>Eukaryota</taxon>
        <taxon>Viridiplantae</taxon>
        <taxon>Streptophyta</taxon>
        <taxon>Embryophyta</taxon>
        <taxon>Tracheophyta</taxon>
        <taxon>Spermatophyta</taxon>
        <taxon>Magnoliopsida</taxon>
        <taxon>eudicotyledons</taxon>
        <taxon>Gunneridae</taxon>
        <taxon>Pentapetalae</taxon>
        <taxon>rosids</taxon>
        <taxon>malvids</taxon>
        <taxon>Malvales</taxon>
        <taxon>Malvaceae</taxon>
        <taxon>Malvoideae</taxon>
        <taxon>Hibiscus</taxon>
    </lineage>
</organism>
<feature type="compositionally biased region" description="Polar residues" evidence="1">
    <location>
        <begin position="1"/>
        <end position="13"/>
    </location>
</feature>
<dbReference type="EMBL" id="JBBPBN010000256">
    <property type="protein sequence ID" value="KAK8492127.1"/>
    <property type="molecule type" value="Genomic_DNA"/>
</dbReference>
<feature type="compositionally biased region" description="Polar residues" evidence="1">
    <location>
        <begin position="57"/>
        <end position="68"/>
    </location>
</feature>
<feature type="domain" description="Retrotransposon gag" evidence="2">
    <location>
        <begin position="118"/>
        <end position="213"/>
    </location>
</feature>
<dbReference type="PANTHER" id="PTHR33223">
    <property type="entry name" value="CCHC-TYPE DOMAIN-CONTAINING PROTEIN"/>
    <property type="match status" value="1"/>
</dbReference>
<protein>
    <recommendedName>
        <fullName evidence="2">Retrotransposon gag domain-containing protein</fullName>
    </recommendedName>
</protein>
<evidence type="ECO:0000313" key="3">
    <source>
        <dbReference type="EMBL" id="KAK8492127.1"/>
    </source>
</evidence>